<sequence>MTRLASFSSAGTFLHPGGGEGGFPVRALCPTVDWGAPTTGSSPVRVRPPVRASCTAGWGSQAGGAAAPPPWRAAGTPSASTRWRRPPRPAPAAW</sequence>
<evidence type="ECO:0000256" key="1">
    <source>
        <dbReference type="SAM" id="MobiDB-lite"/>
    </source>
</evidence>
<proteinExistence type="predicted"/>
<name>A0A6B0UE99_IXORI</name>
<feature type="compositionally biased region" description="Low complexity" evidence="1">
    <location>
        <begin position="56"/>
        <end position="81"/>
    </location>
</feature>
<organism evidence="2">
    <name type="scientific">Ixodes ricinus</name>
    <name type="common">Common tick</name>
    <name type="synonym">Acarus ricinus</name>
    <dbReference type="NCBI Taxonomy" id="34613"/>
    <lineage>
        <taxon>Eukaryota</taxon>
        <taxon>Metazoa</taxon>
        <taxon>Ecdysozoa</taxon>
        <taxon>Arthropoda</taxon>
        <taxon>Chelicerata</taxon>
        <taxon>Arachnida</taxon>
        <taxon>Acari</taxon>
        <taxon>Parasitiformes</taxon>
        <taxon>Ixodida</taxon>
        <taxon>Ixodoidea</taxon>
        <taxon>Ixodidae</taxon>
        <taxon>Ixodinae</taxon>
        <taxon>Ixodes</taxon>
    </lineage>
</organism>
<accession>A0A6B0UE99</accession>
<feature type="compositionally biased region" description="Polar residues" evidence="1">
    <location>
        <begin position="1"/>
        <end position="11"/>
    </location>
</feature>
<feature type="region of interest" description="Disordered" evidence="1">
    <location>
        <begin position="55"/>
        <end position="94"/>
    </location>
</feature>
<protein>
    <submittedName>
        <fullName evidence="2">Uncharacterized protein</fullName>
    </submittedName>
</protein>
<dbReference type="AlphaFoldDB" id="A0A6B0UE99"/>
<evidence type="ECO:0000313" key="2">
    <source>
        <dbReference type="EMBL" id="MXU87105.1"/>
    </source>
</evidence>
<dbReference type="EMBL" id="GIFC01005022">
    <property type="protein sequence ID" value="MXU87105.1"/>
    <property type="molecule type" value="Transcribed_RNA"/>
</dbReference>
<reference evidence="2" key="1">
    <citation type="submission" date="2019-12" db="EMBL/GenBank/DDBJ databases">
        <title>An insight into the sialome of adult female Ixodes ricinus ticks feeding for 6 days.</title>
        <authorList>
            <person name="Perner J."/>
            <person name="Ribeiro J.M.C."/>
        </authorList>
    </citation>
    <scope>NUCLEOTIDE SEQUENCE</scope>
    <source>
        <strain evidence="2">Semi-engorged</strain>
        <tissue evidence="2">Salivary glands</tissue>
    </source>
</reference>
<feature type="region of interest" description="Disordered" evidence="1">
    <location>
        <begin position="1"/>
        <end position="20"/>
    </location>
</feature>